<gene>
    <name evidence="2" type="ORF">GCM10023196_038660</name>
</gene>
<keyword evidence="1" id="KW-1133">Transmembrane helix</keyword>
<keyword evidence="3" id="KW-1185">Reference proteome</keyword>
<organism evidence="2 3">
    <name type="scientific">Actinoallomurus vinaceus</name>
    <dbReference type="NCBI Taxonomy" id="1080074"/>
    <lineage>
        <taxon>Bacteria</taxon>
        <taxon>Bacillati</taxon>
        <taxon>Actinomycetota</taxon>
        <taxon>Actinomycetes</taxon>
        <taxon>Streptosporangiales</taxon>
        <taxon>Thermomonosporaceae</taxon>
        <taxon>Actinoallomurus</taxon>
    </lineage>
</organism>
<keyword evidence="1" id="KW-0472">Membrane</keyword>
<dbReference type="RefSeq" id="WP_345432265.1">
    <property type="nucleotide sequence ID" value="NZ_BAABHK010000005.1"/>
</dbReference>
<name>A0ABP8UDG5_9ACTN</name>
<reference evidence="3" key="1">
    <citation type="journal article" date="2019" name="Int. J. Syst. Evol. Microbiol.">
        <title>The Global Catalogue of Microorganisms (GCM) 10K type strain sequencing project: providing services to taxonomists for standard genome sequencing and annotation.</title>
        <authorList>
            <consortium name="The Broad Institute Genomics Platform"/>
            <consortium name="The Broad Institute Genome Sequencing Center for Infectious Disease"/>
            <person name="Wu L."/>
            <person name="Ma J."/>
        </authorList>
    </citation>
    <scope>NUCLEOTIDE SEQUENCE [LARGE SCALE GENOMIC DNA]</scope>
    <source>
        <strain evidence="3">JCM 17939</strain>
    </source>
</reference>
<comment type="caution">
    <text evidence="2">The sequence shown here is derived from an EMBL/GenBank/DDBJ whole genome shotgun (WGS) entry which is preliminary data.</text>
</comment>
<feature type="transmembrane region" description="Helical" evidence="1">
    <location>
        <begin position="7"/>
        <end position="30"/>
    </location>
</feature>
<keyword evidence="1" id="KW-0812">Transmembrane</keyword>
<accession>A0ABP8UDG5</accession>
<feature type="transmembrane region" description="Helical" evidence="1">
    <location>
        <begin position="36"/>
        <end position="54"/>
    </location>
</feature>
<evidence type="ECO:0000256" key="1">
    <source>
        <dbReference type="SAM" id="Phobius"/>
    </source>
</evidence>
<sequence>MKRILVWFLAETDAVVALGIAIVAGVLGLLDVTTTKLADNTILLTLAVLSLAVLRDRWRSMNAEHGLTAALNEVSGRLGDLSAMHTTLIQSERALREIAAVRLLTGPREVTRAHEDAREQTGRWVFKGGTGTYIRAVTLPECVRLARRDRRALAIRLEILDPVDIDACERYAVFRRSMAELTDATGETWTCDRTREEAYATILAACWHKKRYDLLEVQIGLTSTMTTFRYDMADNRLIITQDDPRIPALMIPRESFLYASFHTELDRSLAQARKVPLDLSSTVGLGDEPTPEEVRGLFDALNLPLTLPDDHVPRIIQKAIHARNPYP</sequence>
<dbReference type="EMBL" id="BAABHK010000005">
    <property type="protein sequence ID" value="GAA4627243.1"/>
    <property type="molecule type" value="Genomic_DNA"/>
</dbReference>
<evidence type="ECO:0000313" key="3">
    <source>
        <dbReference type="Proteomes" id="UP001501442"/>
    </source>
</evidence>
<evidence type="ECO:0000313" key="2">
    <source>
        <dbReference type="EMBL" id="GAA4627243.1"/>
    </source>
</evidence>
<dbReference type="Proteomes" id="UP001501442">
    <property type="component" value="Unassembled WGS sequence"/>
</dbReference>
<protein>
    <submittedName>
        <fullName evidence="2">Uncharacterized protein</fullName>
    </submittedName>
</protein>
<proteinExistence type="predicted"/>